<name>A0A2S2DCC0_9BURK</name>
<keyword evidence="1" id="KW-1133">Transmembrane helix</keyword>
<accession>A0A2S2DCC0</accession>
<feature type="transmembrane region" description="Helical" evidence="1">
    <location>
        <begin position="31"/>
        <end position="48"/>
    </location>
</feature>
<dbReference type="EMBL" id="CP029343">
    <property type="protein sequence ID" value="AWL03023.1"/>
    <property type="molecule type" value="Genomic_DNA"/>
</dbReference>
<evidence type="ECO:0000313" key="2">
    <source>
        <dbReference type="EMBL" id="AWL03023.1"/>
    </source>
</evidence>
<evidence type="ECO:0000313" key="3">
    <source>
        <dbReference type="Proteomes" id="UP000245820"/>
    </source>
</evidence>
<protein>
    <recommendedName>
        <fullName evidence="4">YnfA family protein</fullName>
    </recommendedName>
</protein>
<gene>
    <name evidence="2" type="ORF">DIR46_00110</name>
</gene>
<reference evidence="2 3" key="1">
    <citation type="submission" date="2018-05" db="EMBL/GenBank/DDBJ databases">
        <title>Complete genome sequence of Massilia oculi sp. nov. CCUG 43427T (=DSM 26321T), the type strain of M. oculi, and comparison with genome sequences of other Massilia strains.</title>
        <authorList>
            <person name="Zhu B."/>
        </authorList>
    </citation>
    <scope>NUCLEOTIDE SEQUENCE [LARGE SCALE GENOMIC DNA]</scope>
    <source>
        <strain evidence="2 3">CCUG 43427</strain>
    </source>
</reference>
<evidence type="ECO:0008006" key="4">
    <source>
        <dbReference type="Google" id="ProtNLM"/>
    </source>
</evidence>
<dbReference type="OrthoDB" id="123240at2"/>
<dbReference type="RefSeq" id="WP_109343448.1">
    <property type="nucleotide sequence ID" value="NZ_CP029343.1"/>
</dbReference>
<dbReference type="AlphaFoldDB" id="A0A2S2DCC0"/>
<keyword evidence="3" id="KW-1185">Reference proteome</keyword>
<evidence type="ECO:0000256" key="1">
    <source>
        <dbReference type="SAM" id="Phobius"/>
    </source>
</evidence>
<feature type="transmembrane region" description="Helical" evidence="1">
    <location>
        <begin position="5"/>
        <end position="25"/>
    </location>
</feature>
<keyword evidence="1" id="KW-0812">Transmembrane</keyword>
<dbReference type="Proteomes" id="UP000245820">
    <property type="component" value="Chromosome"/>
</dbReference>
<dbReference type="InterPro" id="IPR003844">
    <property type="entry name" value="UPF0060"/>
</dbReference>
<dbReference type="GO" id="GO:0016020">
    <property type="term" value="C:membrane"/>
    <property type="evidence" value="ECO:0007669"/>
    <property type="project" value="InterPro"/>
</dbReference>
<sequence>MIRLYLLYFLTFLAEMIGGIIPIYWLHHRATTIFLLPAAIAGSIFFYLLHRHAAPRQKVYTVYAALYLAAVMLYFLLGEQVSHPRIFTSRDI</sequence>
<dbReference type="Pfam" id="PF02694">
    <property type="entry name" value="UPF0060"/>
    <property type="match status" value="1"/>
</dbReference>
<proteinExistence type="predicted"/>
<dbReference type="KEGG" id="mtim:DIR46_00110"/>
<organism evidence="2 3">
    <name type="scientific">Massilia oculi</name>
    <dbReference type="NCBI Taxonomy" id="945844"/>
    <lineage>
        <taxon>Bacteria</taxon>
        <taxon>Pseudomonadati</taxon>
        <taxon>Pseudomonadota</taxon>
        <taxon>Betaproteobacteria</taxon>
        <taxon>Burkholderiales</taxon>
        <taxon>Oxalobacteraceae</taxon>
        <taxon>Telluria group</taxon>
        <taxon>Massilia</taxon>
    </lineage>
</organism>
<keyword evidence="1" id="KW-0472">Membrane</keyword>
<feature type="transmembrane region" description="Helical" evidence="1">
    <location>
        <begin position="60"/>
        <end position="77"/>
    </location>
</feature>